<reference evidence="10 11" key="1">
    <citation type="journal article" date="2023" name="Sci. Data">
        <title>Genome assembly of the Korean intertidal mud-creeper Batillaria attramentaria.</title>
        <authorList>
            <person name="Patra A.K."/>
            <person name="Ho P.T."/>
            <person name="Jun S."/>
            <person name="Lee S.J."/>
            <person name="Kim Y."/>
            <person name="Won Y.J."/>
        </authorList>
    </citation>
    <scope>NUCLEOTIDE SEQUENCE [LARGE SCALE GENOMIC DNA]</scope>
    <source>
        <strain evidence="10">Wonlab-2016</strain>
    </source>
</reference>
<dbReference type="Pfam" id="PF09430">
    <property type="entry name" value="EMC7_beta-sandw"/>
    <property type="match status" value="1"/>
</dbReference>
<dbReference type="Proteomes" id="UP001519460">
    <property type="component" value="Unassembled WGS sequence"/>
</dbReference>
<evidence type="ECO:0000256" key="3">
    <source>
        <dbReference type="ARBA" id="ARBA00022692"/>
    </source>
</evidence>
<dbReference type="InterPro" id="IPR019008">
    <property type="entry name" value="Beta_sandwich_EMC7"/>
</dbReference>
<dbReference type="PANTHER" id="PTHR13605:SF4">
    <property type="entry name" value="ER MEMBRANE PROTEIN COMPLEX SUBUNIT 7"/>
    <property type="match status" value="1"/>
</dbReference>
<comment type="caution">
    <text evidence="10">The sequence shown here is derived from an EMBL/GenBank/DDBJ whole genome shotgun (WGS) entry which is preliminary data.</text>
</comment>
<evidence type="ECO:0000256" key="1">
    <source>
        <dbReference type="ARBA" id="ARBA00004167"/>
    </source>
</evidence>
<organism evidence="10 11">
    <name type="scientific">Batillaria attramentaria</name>
    <dbReference type="NCBI Taxonomy" id="370345"/>
    <lineage>
        <taxon>Eukaryota</taxon>
        <taxon>Metazoa</taxon>
        <taxon>Spiralia</taxon>
        <taxon>Lophotrochozoa</taxon>
        <taxon>Mollusca</taxon>
        <taxon>Gastropoda</taxon>
        <taxon>Caenogastropoda</taxon>
        <taxon>Sorbeoconcha</taxon>
        <taxon>Cerithioidea</taxon>
        <taxon>Batillariidae</taxon>
        <taxon>Batillaria</taxon>
    </lineage>
</organism>
<dbReference type="Gene3D" id="2.60.40.1120">
    <property type="entry name" value="Carboxypeptidase-like, regulatory domain"/>
    <property type="match status" value="1"/>
</dbReference>
<feature type="transmembrane region" description="Helical" evidence="8">
    <location>
        <begin position="6"/>
        <end position="27"/>
    </location>
</feature>
<comment type="subcellular location">
    <subcellularLocation>
        <location evidence="1">Membrane</location>
        <topology evidence="1">Single-pass membrane protein</topology>
    </subcellularLocation>
</comment>
<dbReference type="AlphaFoldDB" id="A0ABD0K678"/>
<protein>
    <recommendedName>
        <fullName evidence="9">ER membrane protein complex subunit 7 beta-sandwich domain-containing protein</fullName>
    </recommendedName>
</protein>
<dbReference type="EMBL" id="JACVVK020000236">
    <property type="protein sequence ID" value="KAK7482932.1"/>
    <property type="molecule type" value="Genomic_DNA"/>
</dbReference>
<feature type="compositionally biased region" description="Basic residues" evidence="7">
    <location>
        <begin position="217"/>
        <end position="229"/>
    </location>
</feature>
<keyword evidence="3 8" id="KW-0812">Transmembrane</keyword>
<dbReference type="SUPFAM" id="SSF49452">
    <property type="entry name" value="Starch-binding domain-like"/>
    <property type="match status" value="1"/>
</dbReference>
<gene>
    <name evidence="10" type="ORF">BaRGS_00025832</name>
</gene>
<feature type="region of interest" description="Disordered" evidence="7">
    <location>
        <begin position="207"/>
        <end position="229"/>
    </location>
</feature>
<evidence type="ECO:0000256" key="4">
    <source>
        <dbReference type="ARBA" id="ARBA00022729"/>
    </source>
</evidence>
<dbReference type="PANTHER" id="PTHR13605">
    <property type="entry name" value="ER MEMBRANE PROTEIN COMPLEX SUBUNIT 7"/>
    <property type="match status" value="1"/>
</dbReference>
<keyword evidence="5 8" id="KW-1133">Transmembrane helix</keyword>
<feature type="domain" description="ER membrane protein complex subunit 7 beta-sandwich" evidence="9">
    <location>
        <begin position="51"/>
        <end position="161"/>
    </location>
</feature>
<evidence type="ECO:0000256" key="5">
    <source>
        <dbReference type="ARBA" id="ARBA00022989"/>
    </source>
</evidence>
<sequence>MDDAGLQQFYQIILCFLVFGLSCFGNATEIIDTLDKTNFRIDGKVYVSSSKDKDWVSNTRVLVEGGKYRGFVRNDGSFSISGLPSGSFLVEVANPTYLFEPLRVDITSTGKMRARKVNLLQPTKLQTVQYPLEFRERNKASYFQQREQWRITDFLFNPMVLTMVLPLLLIMVLPKMMNAADPETRKEMQQQMNVLNQKPNMPDMSEMITNFLSGGKKPAKPKPSSKRVK</sequence>
<evidence type="ECO:0000256" key="8">
    <source>
        <dbReference type="SAM" id="Phobius"/>
    </source>
</evidence>
<keyword evidence="6 8" id="KW-0472">Membrane</keyword>
<evidence type="ECO:0000256" key="6">
    <source>
        <dbReference type="ARBA" id="ARBA00023136"/>
    </source>
</evidence>
<dbReference type="InterPro" id="IPR039163">
    <property type="entry name" value="EMC7"/>
</dbReference>
<keyword evidence="4" id="KW-0732">Signal</keyword>
<keyword evidence="11" id="KW-1185">Reference proteome</keyword>
<evidence type="ECO:0000259" key="9">
    <source>
        <dbReference type="Pfam" id="PF09430"/>
    </source>
</evidence>
<feature type="transmembrane region" description="Helical" evidence="8">
    <location>
        <begin position="154"/>
        <end position="173"/>
    </location>
</feature>
<evidence type="ECO:0000256" key="2">
    <source>
        <dbReference type="ARBA" id="ARBA00008880"/>
    </source>
</evidence>
<evidence type="ECO:0000313" key="11">
    <source>
        <dbReference type="Proteomes" id="UP001519460"/>
    </source>
</evidence>
<evidence type="ECO:0000313" key="10">
    <source>
        <dbReference type="EMBL" id="KAK7482932.1"/>
    </source>
</evidence>
<evidence type="ECO:0000256" key="7">
    <source>
        <dbReference type="SAM" id="MobiDB-lite"/>
    </source>
</evidence>
<accession>A0ABD0K678</accession>
<dbReference type="GO" id="GO:0016020">
    <property type="term" value="C:membrane"/>
    <property type="evidence" value="ECO:0007669"/>
    <property type="project" value="UniProtKB-SubCell"/>
</dbReference>
<dbReference type="InterPro" id="IPR013784">
    <property type="entry name" value="Carb-bd-like_fold"/>
</dbReference>
<comment type="similarity">
    <text evidence="2">Belongs to the EMC7 family.</text>
</comment>
<name>A0ABD0K678_9CAEN</name>
<proteinExistence type="inferred from homology"/>